<feature type="domain" description="F-box" evidence="1">
    <location>
        <begin position="224"/>
        <end position="271"/>
    </location>
</feature>
<accession>A0A1E3PSJ1</accession>
<dbReference type="PANTHER" id="PTHR13318">
    <property type="entry name" value="PARTNER OF PAIRED, ISOFORM B-RELATED"/>
    <property type="match status" value="1"/>
</dbReference>
<proteinExistence type="predicted"/>
<evidence type="ECO:0000313" key="3">
    <source>
        <dbReference type="Proteomes" id="UP000095009"/>
    </source>
</evidence>
<organism evidence="2 3">
    <name type="scientific">Nadsonia fulvescens var. elongata DSM 6958</name>
    <dbReference type="NCBI Taxonomy" id="857566"/>
    <lineage>
        <taxon>Eukaryota</taxon>
        <taxon>Fungi</taxon>
        <taxon>Dikarya</taxon>
        <taxon>Ascomycota</taxon>
        <taxon>Saccharomycotina</taxon>
        <taxon>Dipodascomycetes</taxon>
        <taxon>Dipodascales</taxon>
        <taxon>Dipodascales incertae sedis</taxon>
        <taxon>Nadsonia</taxon>
    </lineage>
</organism>
<evidence type="ECO:0000259" key="1">
    <source>
        <dbReference type="PROSITE" id="PS50181"/>
    </source>
</evidence>
<dbReference type="GO" id="GO:0031146">
    <property type="term" value="P:SCF-dependent proteasomal ubiquitin-dependent protein catabolic process"/>
    <property type="evidence" value="ECO:0007669"/>
    <property type="project" value="TreeGrafter"/>
</dbReference>
<evidence type="ECO:0000313" key="2">
    <source>
        <dbReference type="EMBL" id="ODQ67797.1"/>
    </source>
</evidence>
<dbReference type="SUPFAM" id="SSF48452">
    <property type="entry name" value="TPR-like"/>
    <property type="match status" value="1"/>
</dbReference>
<dbReference type="EMBL" id="KV454406">
    <property type="protein sequence ID" value="ODQ67797.1"/>
    <property type="molecule type" value="Genomic_DNA"/>
</dbReference>
<dbReference type="SUPFAM" id="SSF52047">
    <property type="entry name" value="RNI-like"/>
    <property type="match status" value="1"/>
</dbReference>
<dbReference type="InterPro" id="IPR001810">
    <property type="entry name" value="F-box_dom"/>
</dbReference>
<name>A0A1E3PSJ1_9ASCO</name>
<dbReference type="SUPFAM" id="SSF81383">
    <property type="entry name" value="F-box domain"/>
    <property type="match status" value="1"/>
</dbReference>
<dbReference type="Pfam" id="PF12937">
    <property type="entry name" value="F-box-like"/>
    <property type="match status" value="1"/>
</dbReference>
<dbReference type="Gene3D" id="1.25.40.10">
    <property type="entry name" value="Tetratricopeptide repeat domain"/>
    <property type="match status" value="1"/>
</dbReference>
<dbReference type="InterPro" id="IPR032675">
    <property type="entry name" value="LRR_dom_sf"/>
</dbReference>
<sequence>MSTPNFYSNIKPLSLENSKTLQRVEELFRKSRSDYNRKQFEQSGIALTKAIDYLTQWQTKKKYDIYKTKKINKDVTLGPDMKREIDYLCQLALGLHDSRAAVQERTSLPSALDDGKSMINISPTNPRGYLRVGKILRLLKEHERALLVYKKGLSLCADNCNSEQTTERLRGLYNMLKELYNEVSEDCNIIKTNLAKHQIMKKTRVGDIEHQPKRQKVRLRGSPNNMLEKLPSELVEKIILMTDLRSMARFQYVCKSWHKYISENMRLWSKMGLNLLEFNQKINRERKVLSLPLRMRHLSHRILNDHLVKALGDPKRWGNYTQDGPLLEYISVGNLANAEDEERCVKALLKISRVRAIKLNLDYNGAVLINSLLAGAHNWQYHLQSLHLQGGRRIELLLNQFYKQMPMLREINLNILPGRASDGHAPGINTYVIDEIPEPDNGLKQLAKFTITSSATELSQHSFQVGILYPFILKQASNSLTELCLTSRVFQSYGTWALSRPREMGPVGYPVFDGTNFPLLERLTIVNINIQTWPFVRSQGVLNHLEIRETTMPDIVTDHGLRSREELMRKFSCFQKLESLVLASVDYESRSNGLICLFDAVLMYGDEQEMTNLTRLVLSKSATLLSVPQHLNIPLKSYIAQIACVTPHLVSLDISCIHGVDDAFIEMVGKSWPKLQELLVHDTRVTGVGLINFFKSNKSHRSKLVNNEKRSVELPLVVGIRNCDVNYDTVEWLRKNNVTILLT</sequence>
<dbReference type="PANTHER" id="PTHR13318:SF95">
    <property type="entry name" value="F-BOX PROTEIN YLR352W"/>
    <property type="match status" value="1"/>
</dbReference>
<dbReference type="OrthoDB" id="629492at2759"/>
<dbReference type="Gene3D" id="1.20.1280.50">
    <property type="match status" value="1"/>
</dbReference>
<dbReference type="GO" id="GO:0019005">
    <property type="term" value="C:SCF ubiquitin ligase complex"/>
    <property type="evidence" value="ECO:0007669"/>
    <property type="project" value="TreeGrafter"/>
</dbReference>
<dbReference type="InterPro" id="IPR011990">
    <property type="entry name" value="TPR-like_helical_dom_sf"/>
</dbReference>
<dbReference type="InterPro" id="IPR036047">
    <property type="entry name" value="F-box-like_dom_sf"/>
</dbReference>
<reference evidence="2 3" key="1">
    <citation type="journal article" date="2016" name="Proc. Natl. Acad. Sci. U.S.A.">
        <title>Comparative genomics of biotechnologically important yeasts.</title>
        <authorList>
            <person name="Riley R."/>
            <person name="Haridas S."/>
            <person name="Wolfe K.H."/>
            <person name="Lopes M.R."/>
            <person name="Hittinger C.T."/>
            <person name="Goeker M."/>
            <person name="Salamov A.A."/>
            <person name="Wisecaver J.H."/>
            <person name="Long T.M."/>
            <person name="Calvey C.H."/>
            <person name="Aerts A.L."/>
            <person name="Barry K.W."/>
            <person name="Choi C."/>
            <person name="Clum A."/>
            <person name="Coughlan A.Y."/>
            <person name="Deshpande S."/>
            <person name="Douglass A.P."/>
            <person name="Hanson S.J."/>
            <person name="Klenk H.-P."/>
            <person name="LaButti K.M."/>
            <person name="Lapidus A."/>
            <person name="Lindquist E.A."/>
            <person name="Lipzen A.M."/>
            <person name="Meier-Kolthoff J.P."/>
            <person name="Ohm R.A."/>
            <person name="Otillar R.P."/>
            <person name="Pangilinan J.L."/>
            <person name="Peng Y."/>
            <person name="Rokas A."/>
            <person name="Rosa C.A."/>
            <person name="Scheuner C."/>
            <person name="Sibirny A.A."/>
            <person name="Slot J.C."/>
            <person name="Stielow J.B."/>
            <person name="Sun H."/>
            <person name="Kurtzman C.P."/>
            <person name="Blackwell M."/>
            <person name="Grigoriev I.V."/>
            <person name="Jeffries T.W."/>
        </authorList>
    </citation>
    <scope>NUCLEOTIDE SEQUENCE [LARGE SCALE GENOMIC DNA]</scope>
    <source>
        <strain evidence="2 3">DSM 6958</strain>
    </source>
</reference>
<dbReference type="AlphaFoldDB" id="A0A1E3PSJ1"/>
<dbReference type="Proteomes" id="UP000095009">
    <property type="component" value="Unassembled WGS sequence"/>
</dbReference>
<dbReference type="PROSITE" id="PS50181">
    <property type="entry name" value="FBOX"/>
    <property type="match status" value="1"/>
</dbReference>
<gene>
    <name evidence="2" type="ORF">NADFUDRAFT_76193</name>
</gene>
<protein>
    <recommendedName>
        <fullName evidence="1">F-box domain-containing protein</fullName>
    </recommendedName>
</protein>
<dbReference type="Gene3D" id="3.80.10.10">
    <property type="entry name" value="Ribonuclease Inhibitor"/>
    <property type="match status" value="1"/>
</dbReference>
<keyword evidence="3" id="KW-1185">Reference proteome</keyword>